<evidence type="ECO:0000313" key="3">
    <source>
        <dbReference type="Proteomes" id="UP000217784"/>
    </source>
</evidence>
<dbReference type="EMBL" id="LMVM01000012">
    <property type="protein sequence ID" value="PAV05225.1"/>
    <property type="molecule type" value="Genomic_DNA"/>
</dbReference>
<keyword evidence="2" id="KW-0418">Kinase</keyword>
<dbReference type="AlphaFoldDB" id="A0A2A2H7B4"/>
<gene>
    <name evidence="2" type="ORF">ASJ80_10380</name>
</gene>
<dbReference type="Gene3D" id="3.30.450.40">
    <property type="match status" value="1"/>
</dbReference>
<accession>A0A2A2H7B4</accession>
<keyword evidence="3" id="KW-1185">Reference proteome</keyword>
<reference evidence="2 3" key="1">
    <citation type="journal article" date="2017" name="BMC Genomics">
        <title>Genomic analysis of methanogenic archaea reveals a shift towards energy conservation.</title>
        <authorList>
            <person name="Gilmore S.P."/>
            <person name="Henske J.K."/>
            <person name="Sexton J.A."/>
            <person name="Solomon K.V."/>
            <person name="Seppala S."/>
            <person name="Yoo J.I."/>
            <person name="Huyett L.M."/>
            <person name="Pressman A."/>
            <person name="Cogan J.Z."/>
            <person name="Kivenson V."/>
            <person name="Peng X."/>
            <person name="Tan Y."/>
            <person name="Valentine D.L."/>
            <person name="O'Malley M.A."/>
        </authorList>
    </citation>
    <scope>NUCLEOTIDE SEQUENCE [LARGE SCALE GENOMIC DNA]</scope>
    <source>
        <strain evidence="2 3">M.o.H.</strain>
    </source>
</reference>
<dbReference type="Pfam" id="PF13185">
    <property type="entry name" value="GAF_2"/>
    <property type="match status" value="1"/>
</dbReference>
<dbReference type="SUPFAM" id="SSF55781">
    <property type="entry name" value="GAF domain-like"/>
    <property type="match status" value="1"/>
</dbReference>
<keyword evidence="2" id="KW-0808">Transferase</keyword>
<dbReference type="GO" id="GO:0016301">
    <property type="term" value="F:kinase activity"/>
    <property type="evidence" value="ECO:0007669"/>
    <property type="project" value="UniProtKB-KW"/>
</dbReference>
<organism evidence="2 3">
    <name type="scientific">Methanobacterium bryantii</name>
    <dbReference type="NCBI Taxonomy" id="2161"/>
    <lineage>
        <taxon>Archaea</taxon>
        <taxon>Methanobacteriati</taxon>
        <taxon>Methanobacteriota</taxon>
        <taxon>Methanomada group</taxon>
        <taxon>Methanobacteria</taxon>
        <taxon>Methanobacteriales</taxon>
        <taxon>Methanobacteriaceae</taxon>
        <taxon>Methanobacterium</taxon>
    </lineage>
</organism>
<feature type="domain" description="GAF" evidence="1">
    <location>
        <begin position="10"/>
        <end position="159"/>
    </location>
</feature>
<dbReference type="InterPro" id="IPR003018">
    <property type="entry name" value="GAF"/>
</dbReference>
<proteinExistence type="predicted"/>
<comment type="caution">
    <text evidence="2">The sequence shown here is derived from an EMBL/GenBank/DDBJ whole genome shotgun (WGS) entry which is preliminary data.</text>
</comment>
<dbReference type="SMART" id="SM00065">
    <property type="entry name" value="GAF"/>
    <property type="match status" value="1"/>
</dbReference>
<name>A0A2A2H7B4_METBR</name>
<dbReference type="InterPro" id="IPR029016">
    <property type="entry name" value="GAF-like_dom_sf"/>
</dbReference>
<dbReference type="Proteomes" id="UP000217784">
    <property type="component" value="Unassembled WGS sequence"/>
</dbReference>
<protein>
    <submittedName>
        <fullName evidence="2">Histidine kinase</fullName>
    </submittedName>
</protein>
<evidence type="ECO:0000259" key="1">
    <source>
        <dbReference type="SMART" id="SM00065"/>
    </source>
</evidence>
<sequence length="159" mass="17813">MPDILNGSFSLKEISDTILKEATRLTESKYCYVAYVDPKNKDSVGISFTKMTPECDMYEKIGESRFPVRKDGTYGGLLGYSLDTGESFYTQDVTGHEAAHGIPKGHVPVKQFLSVPVFSKDRITGQIVIGNPKRDYTDKNLKIIEKIADFYGLVLENLF</sequence>
<evidence type="ECO:0000313" key="2">
    <source>
        <dbReference type="EMBL" id="PAV05225.1"/>
    </source>
</evidence>